<evidence type="ECO:0008006" key="3">
    <source>
        <dbReference type="Google" id="ProtNLM"/>
    </source>
</evidence>
<gene>
    <name evidence="1" type="ORF">JJL56_05370</name>
</gene>
<name>A0ABS1HTZ6_9PROT</name>
<protein>
    <recommendedName>
        <fullName evidence="3">Lipoprotein</fullName>
    </recommendedName>
</protein>
<reference evidence="1 2" key="1">
    <citation type="submission" date="2021-01" db="EMBL/GenBank/DDBJ databases">
        <title>Azospirillum sp. YIM DDC1 draft genome.</title>
        <authorList>
            <person name="Wang Y.-X."/>
        </authorList>
    </citation>
    <scope>NUCLEOTIDE SEQUENCE [LARGE SCALE GENOMIC DNA]</scope>
    <source>
        <strain evidence="1 2">YIM DDC1</strain>
    </source>
</reference>
<proteinExistence type="predicted"/>
<organism evidence="1 2">
    <name type="scientific">Azospirillum aestuarii</name>
    <dbReference type="NCBI Taxonomy" id="2802052"/>
    <lineage>
        <taxon>Bacteria</taxon>
        <taxon>Pseudomonadati</taxon>
        <taxon>Pseudomonadota</taxon>
        <taxon>Alphaproteobacteria</taxon>
        <taxon>Rhodospirillales</taxon>
        <taxon>Azospirillaceae</taxon>
        <taxon>Azospirillum</taxon>
    </lineage>
</organism>
<dbReference type="EMBL" id="JAEPIV010000002">
    <property type="protein sequence ID" value="MBK4718295.1"/>
    <property type="molecule type" value="Genomic_DNA"/>
</dbReference>
<keyword evidence="2" id="KW-1185">Reference proteome</keyword>
<evidence type="ECO:0000313" key="2">
    <source>
        <dbReference type="Proteomes" id="UP000654452"/>
    </source>
</evidence>
<comment type="caution">
    <text evidence="1">The sequence shown here is derived from an EMBL/GenBank/DDBJ whole genome shotgun (WGS) entry which is preliminary data.</text>
</comment>
<accession>A0ABS1HTZ6</accession>
<dbReference type="Proteomes" id="UP000654452">
    <property type="component" value="Unassembled WGS sequence"/>
</dbReference>
<sequence>MTRPPKRRPPRQRLTNPRAAVRGGRRGRAIGLAAAAVAGLLGGCASVGPTDNPVARKLTWVSYLNGDDLRAACTKGESDRYRLVFNADYQKHVRTYDIVGDRGTGGALVEARVLEATDLARIDLDDPAAVARGPVAKAQLSPRQFALFVLRLYESGAFEPAPSGVRLPSNGVYWLINGCRRGSWFFNAYPYPSDRFSDIRFDGPLKELDGGVQGTGVPYPALPRPQDAPRTLPTGGQVDSAGVVFEVQVGRDGLVGPTAPFGAWLFAGKE</sequence>
<evidence type="ECO:0000313" key="1">
    <source>
        <dbReference type="EMBL" id="MBK4718295.1"/>
    </source>
</evidence>